<name>A0A1F7YKR7_9BACT</name>
<protein>
    <submittedName>
        <fullName evidence="1">Uncharacterized protein</fullName>
    </submittedName>
</protein>
<gene>
    <name evidence="1" type="ORF">A2628_03560</name>
</gene>
<dbReference type="AlphaFoldDB" id="A0A1F7YKR7"/>
<organism evidence="1 2">
    <name type="scientific">Candidatus Woesebacteria bacterium RIFCSPHIGHO2_01_FULL_40_22</name>
    <dbReference type="NCBI Taxonomy" id="1802499"/>
    <lineage>
        <taxon>Bacteria</taxon>
        <taxon>Candidatus Woeseibacteriota</taxon>
    </lineage>
</organism>
<proteinExistence type="predicted"/>
<evidence type="ECO:0000313" key="2">
    <source>
        <dbReference type="Proteomes" id="UP000179221"/>
    </source>
</evidence>
<comment type="caution">
    <text evidence="1">The sequence shown here is derived from an EMBL/GenBank/DDBJ whole genome shotgun (WGS) entry which is preliminary data.</text>
</comment>
<dbReference type="EMBL" id="MGGL01000001">
    <property type="protein sequence ID" value="OGM27936.1"/>
    <property type="molecule type" value="Genomic_DNA"/>
</dbReference>
<accession>A0A1F7YKR7</accession>
<reference evidence="1 2" key="1">
    <citation type="journal article" date="2016" name="Nat. Commun.">
        <title>Thousands of microbial genomes shed light on interconnected biogeochemical processes in an aquifer system.</title>
        <authorList>
            <person name="Anantharaman K."/>
            <person name="Brown C.T."/>
            <person name="Hug L.A."/>
            <person name="Sharon I."/>
            <person name="Castelle C.J."/>
            <person name="Probst A.J."/>
            <person name="Thomas B.C."/>
            <person name="Singh A."/>
            <person name="Wilkins M.J."/>
            <person name="Karaoz U."/>
            <person name="Brodie E.L."/>
            <person name="Williams K.H."/>
            <person name="Hubbard S.S."/>
            <person name="Banfield J.F."/>
        </authorList>
    </citation>
    <scope>NUCLEOTIDE SEQUENCE [LARGE SCALE GENOMIC DNA]</scope>
</reference>
<evidence type="ECO:0000313" key="1">
    <source>
        <dbReference type="EMBL" id="OGM27936.1"/>
    </source>
</evidence>
<sequence>MSKIFYDHLIILEEIKVYISRVSSSQEEKEELWNLVDEIVHHRIFSMVLDKLPKEHHDNFMNKFYKAPHDERLIKFLSEKTGEDIEKIIKDESENIARELRQLVSSKNKR</sequence>
<dbReference type="Proteomes" id="UP000179221">
    <property type="component" value="Unassembled WGS sequence"/>
</dbReference>